<organism evidence="8 9">
    <name type="scientific">Ferrigenium kumadai</name>
    <dbReference type="NCBI Taxonomy" id="1682490"/>
    <lineage>
        <taxon>Bacteria</taxon>
        <taxon>Pseudomonadati</taxon>
        <taxon>Pseudomonadota</taxon>
        <taxon>Betaproteobacteria</taxon>
        <taxon>Nitrosomonadales</taxon>
        <taxon>Gallionellaceae</taxon>
        <taxon>Ferrigenium</taxon>
    </lineage>
</organism>
<dbReference type="PROSITE" id="PS51733">
    <property type="entry name" value="BPL_LPL_CATALYTIC"/>
    <property type="match status" value="1"/>
</dbReference>
<dbReference type="GO" id="GO:0004077">
    <property type="term" value="F:biotin--[biotin carboxyl-carrier protein] ligase activity"/>
    <property type="evidence" value="ECO:0007669"/>
    <property type="project" value="UniProtKB-UniRule"/>
</dbReference>
<dbReference type="SUPFAM" id="SSF55681">
    <property type="entry name" value="Class II aaRS and biotin synthetases"/>
    <property type="match status" value="1"/>
</dbReference>
<dbReference type="Pfam" id="PF03099">
    <property type="entry name" value="BPL_LplA_LipB"/>
    <property type="match status" value="1"/>
</dbReference>
<dbReference type="GO" id="GO:0003677">
    <property type="term" value="F:DNA binding"/>
    <property type="evidence" value="ECO:0007669"/>
    <property type="project" value="UniProtKB-UniRule"/>
</dbReference>
<keyword evidence="1 6" id="KW-0436">Ligase</keyword>
<dbReference type="InterPro" id="IPR004143">
    <property type="entry name" value="BPL_LPL_catalytic"/>
</dbReference>
<dbReference type="InterPro" id="IPR036388">
    <property type="entry name" value="WH-like_DNA-bd_sf"/>
</dbReference>
<dbReference type="SUPFAM" id="SSF46785">
    <property type="entry name" value="Winged helix' DNA-binding domain"/>
    <property type="match status" value="1"/>
</dbReference>
<keyword evidence="4 6" id="KW-0092">Biotin</keyword>
<keyword evidence="9" id="KW-1185">Reference proteome</keyword>
<dbReference type="Gene3D" id="2.30.30.100">
    <property type="match status" value="1"/>
</dbReference>
<name>A0AAN1W151_9PROT</name>
<dbReference type="InterPro" id="IPR004408">
    <property type="entry name" value="Biotin_CoA_COase_ligase"/>
</dbReference>
<keyword evidence="2 6" id="KW-0547">Nucleotide-binding</keyword>
<evidence type="ECO:0000259" key="7">
    <source>
        <dbReference type="PROSITE" id="PS51733"/>
    </source>
</evidence>
<dbReference type="InterPro" id="IPR003142">
    <property type="entry name" value="BPL_C"/>
</dbReference>
<proteinExistence type="inferred from homology"/>
<feature type="DNA-binding region" description="H-T-H motif" evidence="6">
    <location>
        <begin position="25"/>
        <end position="44"/>
    </location>
</feature>
<comment type="catalytic activity">
    <reaction evidence="5 6">
        <text>biotin + L-lysyl-[protein] + ATP = N(6)-biotinyl-L-lysyl-[protein] + AMP + diphosphate + H(+)</text>
        <dbReference type="Rhea" id="RHEA:11756"/>
        <dbReference type="Rhea" id="RHEA-COMP:9752"/>
        <dbReference type="Rhea" id="RHEA-COMP:10505"/>
        <dbReference type="ChEBI" id="CHEBI:15378"/>
        <dbReference type="ChEBI" id="CHEBI:29969"/>
        <dbReference type="ChEBI" id="CHEBI:30616"/>
        <dbReference type="ChEBI" id="CHEBI:33019"/>
        <dbReference type="ChEBI" id="CHEBI:57586"/>
        <dbReference type="ChEBI" id="CHEBI:83144"/>
        <dbReference type="ChEBI" id="CHEBI:456215"/>
        <dbReference type="EC" id="6.3.4.15"/>
    </reaction>
</comment>
<dbReference type="GO" id="GO:0005524">
    <property type="term" value="F:ATP binding"/>
    <property type="evidence" value="ECO:0007669"/>
    <property type="project" value="UniProtKB-UniRule"/>
</dbReference>
<dbReference type="InterPro" id="IPR036390">
    <property type="entry name" value="WH_DNA-bd_sf"/>
</dbReference>
<dbReference type="PANTHER" id="PTHR12835">
    <property type="entry name" value="BIOTIN PROTEIN LIGASE"/>
    <property type="match status" value="1"/>
</dbReference>
<gene>
    <name evidence="6 8" type="primary">birA</name>
    <name evidence="8" type="ORF">FGKAn22_19850</name>
</gene>
<dbReference type="InterPro" id="IPR030855">
    <property type="entry name" value="Bifunct_BirA"/>
</dbReference>
<evidence type="ECO:0000256" key="3">
    <source>
        <dbReference type="ARBA" id="ARBA00022840"/>
    </source>
</evidence>
<dbReference type="InterPro" id="IPR008988">
    <property type="entry name" value="Transcriptional_repressor_C"/>
</dbReference>
<keyword evidence="6" id="KW-0804">Transcription</keyword>
<dbReference type="InterPro" id="IPR013196">
    <property type="entry name" value="HTH_11"/>
</dbReference>
<protein>
    <recommendedName>
        <fullName evidence="6">Bifunctional ligase/repressor BirA</fullName>
    </recommendedName>
    <alternativeName>
        <fullName evidence="6">Biotin--[acetyl-CoA-carboxylase] ligase</fullName>
        <ecNumber evidence="6">6.3.4.15</ecNumber>
    </alternativeName>
    <alternativeName>
        <fullName evidence="6">Biotin--protein ligase</fullName>
    </alternativeName>
    <alternativeName>
        <fullName evidence="6">Biotin-[acetyl-CoA carboxylase] synthetase</fullName>
    </alternativeName>
</protein>
<dbReference type="EC" id="6.3.4.15" evidence="6"/>
<evidence type="ECO:0000313" key="9">
    <source>
        <dbReference type="Proteomes" id="UP001319121"/>
    </source>
</evidence>
<dbReference type="NCBIfam" id="TIGR00121">
    <property type="entry name" value="birA_ligase"/>
    <property type="match status" value="1"/>
</dbReference>
<keyword evidence="3 6" id="KW-0067">ATP-binding</keyword>
<comment type="function">
    <text evidence="6">Acts both as a biotin--[acetyl-CoA-carboxylase] ligase and a repressor.</text>
</comment>
<dbReference type="Pfam" id="PF02237">
    <property type="entry name" value="BPL_C"/>
    <property type="match status" value="1"/>
</dbReference>
<feature type="binding site" evidence="6">
    <location>
        <begin position="96"/>
        <end position="98"/>
    </location>
    <ligand>
        <name>biotin</name>
        <dbReference type="ChEBI" id="CHEBI:57586"/>
    </ligand>
</feature>
<dbReference type="AlphaFoldDB" id="A0AAN1W151"/>
<dbReference type="RefSeq" id="WP_212785539.1">
    <property type="nucleotide sequence ID" value="NZ_AP019536.1"/>
</dbReference>
<feature type="binding site" evidence="6">
    <location>
        <position position="191"/>
    </location>
    <ligand>
        <name>biotin</name>
        <dbReference type="ChEBI" id="CHEBI:57586"/>
    </ligand>
</feature>
<dbReference type="Proteomes" id="UP001319121">
    <property type="component" value="Chromosome"/>
</dbReference>
<dbReference type="GO" id="GO:0005737">
    <property type="term" value="C:cytoplasm"/>
    <property type="evidence" value="ECO:0007669"/>
    <property type="project" value="TreeGrafter"/>
</dbReference>
<dbReference type="CDD" id="cd16442">
    <property type="entry name" value="BPL"/>
    <property type="match status" value="1"/>
</dbReference>
<feature type="binding site" evidence="6">
    <location>
        <begin position="124"/>
        <end position="126"/>
    </location>
    <ligand>
        <name>biotin</name>
        <dbReference type="ChEBI" id="CHEBI:57586"/>
    </ligand>
</feature>
<comment type="similarity">
    <text evidence="6">Belongs to the biotin--protein ligase family.</text>
</comment>
<evidence type="ECO:0000256" key="5">
    <source>
        <dbReference type="ARBA" id="ARBA00047846"/>
    </source>
</evidence>
<dbReference type="EMBL" id="AP019536">
    <property type="protein sequence ID" value="BBJ00293.1"/>
    <property type="molecule type" value="Genomic_DNA"/>
</dbReference>
<evidence type="ECO:0000313" key="8">
    <source>
        <dbReference type="EMBL" id="BBJ00293.1"/>
    </source>
</evidence>
<feature type="domain" description="BPL/LPL catalytic" evidence="7">
    <location>
        <begin position="70"/>
        <end position="263"/>
    </location>
</feature>
<keyword evidence="6" id="KW-0238">DNA-binding</keyword>
<evidence type="ECO:0000256" key="4">
    <source>
        <dbReference type="ARBA" id="ARBA00023267"/>
    </source>
</evidence>
<evidence type="ECO:0000256" key="2">
    <source>
        <dbReference type="ARBA" id="ARBA00022741"/>
    </source>
</evidence>
<reference evidence="8 9" key="1">
    <citation type="submission" date="2019-03" db="EMBL/GenBank/DDBJ databases">
        <title>Complete genome sequence of Ferrigenium kumadai strain An22, a microaerophilic iron-oxidizing bacterium isolated from a paddy field soil.</title>
        <authorList>
            <person name="Watanabe T."/>
            <person name="Asakawa S."/>
        </authorList>
    </citation>
    <scope>NUCLEOTIDE SEQUENCE [LARGE SCALE GENOMIC DNA]</scope>
    <source>
        <strain evidence="8 9">An22</strain>
    </source>
</reference>
<keyword evidence="6" id="KW-0805">Transcription regulation</keyword>
<dbReference type="SUPFAM" id="SSF50037">
    <property type="entry name" value="C-terminal domain of transcriptional repressors"/>
    <property type="match status" value="1"/>
</dbReference>
<dbReference type="InterPro" id="IPR045864">
    <property type="entry name" value="aa-tRNA-synth_II/BPL/LPL"/>
</dbReference>
<dbReference type="Gene3D" id="3.30.930.10">
    <property type="entry name" value="Bira Bifunctional Protein, Domain 2"/>
    <property type="match status" value="1"/>
</dbReference>
<evidence type="ECO:0000256" key="1">
    <source>
        <dbReference type="ARBA" id="ARBA00022598"/>
    </source>
</evidence>
<dbReference type="Pfam" id="PF08279">
    <property type="entry name" value="HTH_11"/>
    <property type="match status" value="1"/>
</dbReference>
<dbReference type="Gene3D" id="1.10.10.10">
    <property type="entry name" value="Winged helix-like DNA-binding domain superfamily/Winged helix DNA-binding domain"/>
    <property type="match status" value="1"/>
</dbReference>
<dbReference type="GO" id="GO:0006355">
    <property type="term" value="P:regulation of DNA-templated transcription"/>
    <property type="evidence" value="ECO:0007669"/>
    <property type="project" value="UniProtKB-UniRule"/>
</dbReference>
<keyword evidence="6" id="KW-0678">Repressor</keyword>
<feature type="binding site" evidence="6">
    <location>
        <position position="120"/>
    </location>
    <ligand>
        <name>biotin</name>
        <dbReference type="ChEBI" id="CHEBI:57586"/>
    </ligand>
</feature>
<dbReference type="HAMAP" id="MF_00978">
    <property type="entry name" value="Bifunct_BirA"/>
    <property type="match status" value="1"/>
</dbReference>
<sequence length="328" mass="35427">MNADSVQARTWRLLELLADGEFHSGEALAQQFGLSRASVFNALESVAEYGIELQRIRGRGYRLARPWQRLERDEILRLLGKEATRFDIEVLAQATSSNALLLQRAAANAASGSVLAVELQTAGRGRLGRAWHSGLGNALTFSLLWRFECGLNALSGLSLAVGVAIVRALNEFGAQGVKLKWPNDVLTDQGKLAGVLIEAQGDMLGPSAVVIGIGLNCTLSVQLERQIDQPASALDEVCGNMPSRNQLLAALLRELAAVLQQFAQDGFAALRDEWERYHVHQQKTIQLRMPDGQIVSGIACGVSDSGELCVETAQGLRQFNSGEVGGLR</sequence>
<evidence type="ECO:0000256" key="6">
    <source>
        <dbReference type="HAMAP-Rule" id="MF_00978"/>
    </source>
</evidence>
<dbReference type="KEGG" id="fku:FGKAn22_19850"/>
<dbReference type="PANTHER" id="PTHR12835:SF5">
    <property type="entry name" value="BIOTIN--PROTEIN LIGASE"/>
    <property type="match status" value="1"/>
</dbReference>
<accession>A0AAN1W151</accession>